<sequence length="163" mass="19750">MNRNRNQNNRNKNNKQVPKLTLWQLIWRSVVRSFRYIKNNPWRSLAVFMVIAYLVIQFHYCEGDWLLYANRNIRMARFTIKAYYWLLTLRFTVQWFPNINPYIHPLYGLIWATDLFLRQFENFLPDILGLDMSSMCAFACLEWMMQTLDAMYVIMNVPADFIA</sequence>
<feature type="transmembrane region" description="Helical" evidence="1">
    <location>
        <begin position="43"/>
        <end position="61"/>
    </location>
</feature>
<dbReference type="Pfam" id="PF02325">
    <property type="entry name" value="CCB3_YggT"/>
    <property type="match status" value="1"/>
</dbReference>
<evidence type="ECO:0000256" key="1">
    <source>
        <dbReference type="SAM" id="Phobius"/>
    </source>
</evidence>
<dbReference type="InterPro" id="IPR003425">
    <property type="entry name" value="CCB3/YggT"/>
</dbReference>
<evidence type="ECO:0000313" key="2">
    <source>
        <dbReference type="EMBL" id="QWK41920.1"/>
    </source>
</evidence>
<dbReference type="GO" id="GO:0016020">
    <property type="term" value="C:membrane"/>
    <property type="evidence" value="ECO:0007669"/>
    <property type="project" value="InterPro"/>
</dbReference>
<name>A0A8F0F7C2_9PHAE</name>
<dbReference type="AlphaFoldDB" id="A0A8F0F7C2"/>
<dbReference type="EMBL" id="MZ156028">
    <property type="protein sequence ID" value="QWK41920.1"/>
    <property type="molecule type" value="Genomic_DNA"/>
</dbReference>
<accession>A0A8F0F7C2</accession>
<proteinExistence type="predicted"/>
<keyword evidence="1" id="KW-1133">Transmembrane helix</keyword>
<protein>
    <submittedName>
        <fullName evidence="2">Uncharacterized protein</fullName>
    </submittedName>
</protein>
<reference evidence="2" key="1">
    <citation type="journal article" date="2021" name="Genome Biol. Evol.">
        <title>Genomic rearrangements and sequence evolution across brown algal organelles.</title>
        <authorList>
            <person name="Starko S."/>
            <person name="Bringloe T.T."/>
            <person name="Gomez M.S."/>
            <person name="Darby H."/>
            <person name="Graham S.W."/>
            <person name="Martone P.T."/>
        </authorList>
    </citation>
    <scope>NUCLEOTIDE SEQUENCE</scope>
</reference>
<keyword evidence="2" id="KW-0934">Plastid</keyword>
<keyword evidence="1" id="KW-0812">Transmembrane</keyword>
<keyword evidence="1" id="KW-0472">Membrane</keyword>
<gene>
    <name evidence="2" type="primary">ycf19</name>
</gene>
<organism evidence="2">
    <name type="scientific">Protohalopteris sp</name>
    <dbReference type="NCBI Taxonomy" id="2843287"/>
    <lineage>
        <taxon>Eukaryota</taxon>
        <taxon>Sar</taxon>
        <taxon>Stramenopiles</taxon>
        <taxon>Ochrophyta</taxon>
        <taxon>PX clade</taxon>
        <taxon>Phaeophyceae</taxon>
        <taxon>Sphacelariales</taxon>
        <taxon>Stypocaulaceae</taxon>
        <taxon>Protohalopteris</taxon>
    </lineage>
</organism>
<geneLocation type="plastid" evidence="2"/>